<dbReference type="OrthoDB" id="1078367at2759"/>
<evidence type="ECO:0000256" key="2">
    <source>
        <dbReference type="PROSITE-ProRule" id="PRU00252"/>
    </source>
</evidence>
<dbReference type="HAMAP" id="MF_00984">
    <property type="entry name" value="SSB"/>
    <property type="match status" value="1"/>
</dbReference>
<comment type="caution">
    <text evidence="3">The sequence shown here is derived from an EMBL/GenBank/DDBJ whole genome shotgun (WGS) entry which is preliminary data.</text>
</comment>
<dbReference type="PANTHER" id="PTHR10302:SF0">
    <property type="entry name" value="SINGLE-STRANDED DNA-BINDING PROTEIN, MITOCHONDRIAL"/>
    <property type="match status" value="1"/>
</dbReference>
<dbReference type="GO" id="GO:0042645">
    <property type="term" value="C:mitochondrial nucleoid"/>
    <property type="evidence" value="ECO:0007669"/>
    <property type="project" value="TreeGrafter"/>
</dbReference>
<sequence length="158" mass="17800">MFNVLRSNSSLFIPRIWSSVTRACSDVKFNEKTINQVTLLGRVGSDPETKGTEVTAVSFSVATNTPIKAEDEGELSKTEWHRIVVFKPSLKRIVSSFLRRGDRVMVQGRLKYSQFRDVNGTTRNSTSVIANDVIFLRKGREEEIDQETESVTANKANE</sequence>
<reference evidence="3 4" key="1">
    <citation type="journal article" date="2018" name="Gigascience">
        <title>Genomes of trombidid mites reveal novel predicted allergens and laterally-transferred genes associated with secondary metabolism.</title>
        <authorList>
            <person name="Dong X."/>
            <person name="Chaisiri K."/>
            <person name="Xia D."/>
            <person name="Armstrong S.D."/>
            <person name="Fang Y."/>
            <person name="Donnelly M.J."/>
            <person name="Kadowaki T."/>
            <person name="McGarry J.W."/>
            <person name="Darby A.C."/>
            <person name="Makepeace B.L."/>
        </authorList>
    </citation>
    <scope>NUCLEOTIDE SEQUENCE [LARGE SCALE GENOMIC DNA]</scope>
    <source>
        <strain evidence="3">UoL-UT</strain>
    </source>
</reference>
<evidence type="ECO:0000313" key="4">
    <source>
        <dbReference type="Proteomes" id="UP000288716"/>
    </source>
</evidence>
<protein>
    <submittedName>
        <fullName evidence="3">Single-stranded DNA-binding protein-like isoform X2</fullName>
    </submittedName>
</protein>
<dbReference type="AlphaFoldDB" id="A0A443SA52"/>
<dbReference type="PROSITE" id="PS50935">
    <property type="entry name" value="SSB"/>
    <property type="match status" value="1"/>
</dbReference>
<dbReference type="PANTHER" id="PTHR10302">
    <property type="entry name" value="SINGLE-STRANDED DNA-BINDING PROTEIN"/>
    <property type="match status" value="1"/>
</dbReference>
<keyword evidence="1 2" id="KW-0238">DNA-binding</keyword>
<dbReference type="InterPro" id="IPR012340">
    <property type="entry name" value="NA-bd_OB-fold"/>
</dbReference>
<dbReference type="GO" id="GO:0006264">
    <property type="term" value="P:mitochondrial DNA replication"/>
    <property type="evidence" value="ECO:0007669"/>
    <property type="project" value="TreeGrafter"/>
</dbReference>
<accession>A0A443SA52</accession>
<dbReference type="GO" id="GO:0003697">
    <property type="term" value="F:single-stranded DNA binding"/>
    <property type="evidence" value="ECO:0007669"/>
    <property type="project" value="InterPro"/>
</dbReference>
<dbReference type="Gene3D" id="2.40.50.140">
    <property type="entry name" value="Nucleic acid-binding proteins"/>
    <property type="match status" value="1"/>
</dbReference>
<dbReference type="CDD" id="cd04496">
    <property type="entry name" value="SSB_OBF"/>
    <property type="match status" value="1"/>
</dbReference>
<name>A0A443SA52_9ACAR</name>
<dbReference type="SUPFAM" id="SSF50249">
    <property type="entry name" value="Nucleic acid-binding proteins"/>
    <property type="match status" value="1"/>
</dbReference>
<dbReference type="STRING" id="299467.A0A443SA52"/>
<dbReference type="VEuPathDB" id="VectorBase:LDEU007755"/>
<evidence type="ECO:0000313" key="3">
    <source>
        <dbReference type="EMBL" id="RWS24285.1"/>
    </source>
</evidence>
<gene>
    <name evidence="3" type="ORF">B4U80_05942</name>
</gene>
<dbReference type="Proteomes" id="UP000288716">
    <property type="component" value="Unassembled WGS sequence"/>
</dbReference>
<dbReference type="InterPro" id="IPR000424">
    <property type="entry name" value="Primosome_PriB/ssb"/>
</dbReference>
<dbReference type="NCBIfam" id="TIGR00621">
    <property type="entry name" value="ssb"/>
    <property type="match status" value="1"/>
</dbReference>
<dbReference type="Pfam" id="PF00436">
    <property type="entry name" value="SSB"/>
    <property type="match status" value="1"/>
</dbReference>
<dbReference type="EMBL" id="NCKV01005091">
    <property type="protein sequence ID" value="RWS24285.1"/>
    <property type="molecule type" value="Genomic_DNA"/>
</dbReference>
<dbReference type="InterPro" id="IPR011344">
    <property type="entry name" value="ssDNA-bd"/>
</dbReference>
<proteinExistence type="inferred from homology"/>
<keyword evidence="4" id="KW-1185">Reference proteome</keyword>
<organism evidence="3 4">
    <name type="scientific">Leptotrombidium deliense</name>
    <dbReference type="NCBI Taxonomy" id="299467"/>
    <lineage>
        <taxon>Eukaryota</taxon>
        <taxon>Metazoa</taxon>
        <taxon>Ecdysozoa</taxon>
        <taxon>Arthropoda</taxon>
        <taxon>Chelicerata</taxon>
        <taxon>Arachnida</taxon>
        <taxon>Acari</taxon>
        <taxon>Acariformes</taxon>
        <taxon>Trombidiformes</taxon>
        <taxon>Prostigmata</taxon>
        <taxon>Anystina</taxon>
        <taxon>Parasitengona</taxon>
        <taxon>Trombiculoidea</taxon>
        <taxon>Trombiculidae</taxon>
        <taxon>Leptotrombidium</taxon>
    </lineage>
</organism>
<evidence type="ECO:0000256" key="1">
    <source>
        <dbReference type="ARBA" id="ARBA00023125"/>
    </source>
</evidence>